<proteinExistence type="predicted"/>
<organism evidence="1 2">
    <name type="scientific">Paraburkholderia megapolitana</name>
    <dbReference type="NCBI Taxonomy" id="420953"/>
    <lineage>
        <taxon>Bacteria</taxon>
        <taxon>Pseudomonadati</taxon>
        <taxon>Pseudomonadota</taxon>
        <taxon>Betaproteobacteria</taxon>
        <taxon>Burkholderiales</taxon>
        <taxon>Burkholderiaceae</taxon>
        <taxon>Paraburkholderia</taxon>
    </lineage>
</organism>
<evidence type="ECO:0000313" key="1">
    <source>
        <dbReference type="EMBL" id="SFI97287.1"/>
    </source>
</evidence>
<sequence length="223" mass="24474">MLDVHVTGPLAEEMGRIGVAIGGALDQRHVGLLFRAGSRDIQFLHLAWHHHLKCGRPDPGYGWVACPSFDDEEANMFATWALAVYNANVGSMPYGLNYALGSQFDDAGKFIASTDGEGLTCATFLMALFRSFGYDAVEEQSWVNRESDRAFHEKIVTALRSAPSADPQHVAAQERHIGTAPRFRPEEVAVALNAYVDDPICFADAEPLGKTVINILWVRGKIK</sequence>
<evidence type="ECO:0000313" key="2">
    <source>
        <dbReference type="Proteomes" id="UP000199548"/>
    </source>
</evidence>
<dbReference type="Proteomes" id="UP000199548">
    <property type="component" value="Unassembled WGS sequence"/>
</dbReference>
<accession>A0A1I3MJU7</accession>
<reference evidence="1 2" key="1">
    <citation type="submission" date="2016-10" db="EMBL/GenBank/DDBJ databases">
        <authorList>
            <person name="de Groot N.N."/>
        </authorList>
    </citation>
    <scope>NUCLEOTIDE SEQUENCE [LARGE SCALE GENOMIC DNA]</scope>
    <source>
        <strain evidence="1 2">LMG 23650</strain>
    </source>
</reference>
<dbReference type="EMBL" id="FOQU01000005">
    <property type="protein sequence ID" value="SFI97287.1"/>
    <property type="molecule type" value="Genomic_DNA"/>
</dbReference>
<dbReference type="STRING" id="420953.SAMN05192543_1054"/>
<protein>
    <submittedName>
        <fullName evidence="1">Uncharacterized protein</fullName>
    </submittedName>
</protein>
<gene>
    <name evidence="1" type="ORF">SAMN05192543_1054</name>
</gene>
<dbReference type="AlphaFoldDB" id="A0A1I3MJU7"/>
<dbReference type="OrthoDB" id="9155812at2"/>
<keyword evidence="2" id="KW-1185">Reference proteome</keyword>
<name>A0A1I3MJU7_9BURK</name>